<dbReference type="NCBIfam" id="TIGR02937">
    <property type="entry name" value="sigma70-ECF"/>
    <property type="match status" value="1"/>
</dbReference>
<name>A0A517QS22_9PLAN</name>
<reference evidence="6 7" key="1">
    <citation type="submission" date="2019-02" db="EMBL/GenBank/DDBJ databases">
        <title>Deep-cultivation of Planctomycetes and their phenomic and genomic characterization uncovers novel biology.</title>
        <authorList>
            <person name="Wiegand S."/>
            <person name="Jogler M."/>
            <person name="Boedeker C."/>
            <person name="Pinto D."/>
            <person name="Vollmers J."/>
            <person name="Rivas-Marin E."/>
            <person name="Kohn T."/>
            <person name="Peeters S.H."/>
            <person name="Heuer A."/>
            <person name="Rast P."/>
            <person name="Oberbeckmann S."/>
            <person name="Bunk B."/>
            <person name="Jeske O."/>
            <person name="Meyerdierks A."/>
            <person name="Storesund J.E."/>
            <person name="Kallscheuer N."/>
            <person name="Luecker S."/>
            <person name="Lage O.M."/>
            <person name="Pohl T."/>
            <person name="Merkel B.J."/>
            <person name="Hornburger P."/>
            <person name="Mueller R.-W."/>
            <person name="Bruemmer F."/>
            <person name="Labrenz M."/>
            <person name="Spormann A.M."/>
            <person name="Op den Camp H."/>
            <person name="Overmann J."/>
            <person name="Amann R."/>
            <person name="Jetten M.S.M."/>
            <person name="Mascher T."/>
            <person name="Medema M.H."/>
            <person name="Devos D.P."/>
            <person name="Kaster A.-K."/>
            <person name="Ovreas L."/>
            <person name="Rohde M."/>
            <person name="Galperin M.Y."/>
            <person name="Jogler C."/>
        </authorList>
    </citation>
    <scope>NUCLEOTIDE SEQUENCE [LARGE SCALE GENOMIC DNA]</scope>
    <source>
        <strain evidence="6 7">Mal48</strain>
    </source>
</reference>
<dbReference type="InterPro" id="IPR000943">
    <property type="entry name" value="RNA_pol_sigma70"/>
</dbReference>
<protein>
    <submittedName>
        <fullName evidence="6">RNA polymerase principal sigma factor HrdB</fullName>
    </submittedName>
</protein>
<keyword evidence="1" id="KW-0805">Transcription regulation</keyword>
<dbReference type="InterPro" id="IPR036388">
    <property type="entry name" value="WH-like_DNA-bd_sf"/>
</dbReference>
<keyword evidence="7" id="KW-1185">Reference proteome</keyword>
<accession>A0A517QS22</accession>
<dbReference type="Pfam" id="PF04545">
    <property type="entry name" value="Sigma70_r4"/>
    <property type="match status" value="1"/>
</dbReference>
<feature type="domain" description="RNA polymerase sigma-70" evidence="5">
    <location>
        <begin position="515"/>
        <end position="541"/>
    </location>
</feature>
<evidence type="ECO:0000256" key="3">
    <source>
        <dbReference type="ARBA" id="ARBA00023125"/>
    </source>
</evidence>
<dbReference type="EMBL" id="CP036267">
    <property type="protein sequence ID" value="QDT34426.1"/>
    <property type="molecule type" value="Genomic_DNA"/>
</dbReference>
<dbReference type="AlphaFoldDB" id="A0A517QS22"/>
<dbReference type="GO" id="GO:0003677">
    <property type="term" value="F:DNA binding"/>
    <property type="evidence" value="ECO:0007669"/>
    <property type="project" value="UniProtKB-KW"/>
</dbReference>
<dbReference type="GO" id="GO:0016987">
    <property type="term" value="F:sigma factor activity"/>
    <property type="evidence" value="ECO:0007669"/>
    <property type="project" value="UniProtKB-KW"/>
</dbReference>
<keyword evidence="2" id="KW-0731">Sigma factor</keyword>
<dbReference type="KEGG" id="tpol:Mal48_36860"/>
<dbReference type="Gene3D" id="1.10.601.10">
    <property type="entry name" value="RNA Polymerase Primary Sigma Factor"/>
    <property type="match status" value="1"/>
</dbReference>
<dbReference type="PANTHER" id="PTHR30603">
    <property type="entry name" value="RNA POLYMERASE SIGMA FACTOR RPO"/>
    <property type="match status" value="1"/>
</dbReference>
<evidence type="ECO:0000259" key="5">
    <source>
        <dbReference type="PROSITE" id="PS00716"/>
    </source>
</evidence>
<dbReference type="InterPro" id="IPR013325">
    <property type="entry name" value="RNA_pol_sigma_r2"/>
</dbReference>
<evidence type="ECO:0000256" key="1">
    <source>
        <dbReference type="ARBA" id="ARBA00023015"/>
    </source>
</evidence>
<dbReference type="PRINTS" id="PR00046">
    <property type="entry name" value="SIGMA70FCT"/>
</dbReference>
<sequence length="555" mass="64813">MSKRFKHPVLKQLTEQQSQFIPAEKKLEQMDRAEKLLAQIKPDEVYRYQELCEQLTGYRPEKYPDLVIDGDDLLHDLRLFVEQLSVSTKIPVEQAGEQVFTVDDLSEKYNVSTKTIDRWRKRGLVSRRFLFGNRSRVGFLRSSVDRFVNEHETEIHRSSRFSQITDSEKQEMILKARRLAIHGACPAEVGRRLSRVFGRSQETIRYTLKQYDEENPGNAVFPNSTSPLSDDRKMEIYQRYVNGMSAELLAEEFCRTKTSVYRIITEVRAQMLLDNPVAYMDSPEFHEKDAEKVILGEPPEPEKKTRAVKAPPGLPPYLASLYTVPLLTREQEGYWFRKMNYLKFKAAELQKKIDPQSPKSRELDQLEDLIEEAILVKNFLIRSNLRLVVSIAKRHMKPSVNFFEMVSDGNMSLMRAIEKFDYTQGNKFSTYATWAIMKNYARSIPAENKVLDRFRTGNEEVFFFSEDSRGSQFKDEITNSRQHEVIMSILEHLDDREKRIILHRYGLEKGSEPETLEQVGTRFGVTKERIRQIEARAMQKIRKIANEEKLEIPGI</sequence>
<dbReference type="InterPro" id="IPR050239">
    <property type="entry name" value="Sigma-70_RNA_pol_init_factors"/>
</dbReference>
<dbReference type="SUPFAM" id="SSF88946">
    <property type="entry name" value="Sigma2 domain of RNA polymerase sigma factors"/>
    <property type="match status" value="1"/>
</dbReference>
<dbReference type="Gene3D" id="1.10.10.10">
    <property type="entry name" value="Winged helix-like DNA-binding domain superfamily/Winged helix DNA-binding domain"/>
    <property type="match status" value="1"/>
</dbReference>
<evidence type="ECO:0000313" key="6">
    <source>
        <dbReference type="EMBL" id="QDT34426.1"/>
    </source>
</evidence>
<keyword evidence="3" id="KW-0238">DNA-binding</keyword>
<gene>
    <name evidence="6" type="primary">hrdB</name>
    <name evidence="6" type="ORF">Mal48_36860</name>
</gene>
<dbReference type="InterPro" id="IPR014284">
    <property type="entry name" value="RNA_pol_sigma-70_dom"/>
</dbReference>
<dbReference type="PROSITE" id="PS00716">
    <property type="entry name" value="SIGMA70_2"/>
    <property type="match status" value="1"/>
</dbReference>
<dbReference type="InterPro" id="IPR007627">
    <property type="entry name" value="RNA_pol_sigma70_r2"/>
</dbReference>
<dbReference type="Pfam" id="PF04542">
    <property type="entry name" value="Sigma70_r2"/>
    <property type="match status" value="1"/>
</dbReference>
<dbReference type="CDD" id="cd06171">
    <property type="entry name" value="Sigma70_r4"/>
    <property type="match status" value="1"/>
</dbReference>
<organism evidence="6 7">
    <name type="scientific">Thalassoglobus polymorphus</name>
    <dbReference type="NCBI Taxonomy" id="2527994"/>
    <lineage>
        <taxon>Bacteria</taxon>
        <taxon>Pseudomonadati</taxon>
        <taxon>Planctomycetota</taxon>
        <taxon>Planctomycetia</taxon>
        <taxon>Planctomycetales</taxon>
        <taxon>Planctomycetaceae</taxon>
        <taxon>Thalassoglobus</taxon>
    </lineage>
</organism>
<keyword evidence="4" id="KW-0804">Transcription</keyword>
<dbReference type="Proteomes" id="UP000315724">
    <property type="component" value="Chromosome"/>
</dbReference>
<evidence type="ECO:0000313" key="7">
    <source>
        <dbReference type="Proteomes" id="UP000315724"/>
    </source>
</evidence>
<dbReference type="InterPro" id="IPR013324">
    <property type="entry name" value="RNA_pol_sigma_r3/r4-like"/>
</dbReference>
<dbReference type="PANTHER" id="PTHR30603:SF60">
    <property type="entry name" value="RNA POLYMERASE SIGMA FACTOR RPOD"/>
    <property type="match status" value="1"/>
</dbReference>
<dbReference type="GO" id="GO:0006352">
    <property type="term" value="P:DNA-templated transcription initiation"/>
    <property type="evidence" value="ECO:0007669"/>
    <property type="project" value="InterPro"/>
</dbReference>
<dbReference type="OrthoDB" id="9780321at2"/>
<dbReference type="SUPFAM" id="SSF88659">
    <property type="entry name" value="Sigma3 and sigma4 domains of RNA polymerase sigma factors"/>
    <property type="match status" value="1"/>
</dbReference>
<proteinExistence type="predicted"/>
<evidence type="ECO:0000256" key="4">
    <source>
        <dbReference type="ARBA" id="ARBA00023163"/>
    </source>
</evidence>
<dbReference type="InterPro" id="IPR007630">
    <property type="entry name" value="RNA_pol_sigma70_r4"/>
</dbReference>
<dbReference type="RefSeq" id="WP_145202356.1">
    <property type="nucleotide sequence ID" value="NZ_CP036267.1"/>
</dbReference>
<evidence type="ECO:0000256" key="2">
    <source>
        <dbReference type="ARBA" id="ARBA00023082"/>
    </source>
</evidence>